<keyword evidence="1" id="KW-0812">Transmembrane</keyword>
<sequence>MSSSTSNSRKIYLKISLAIFLGMGAAVLLMRLLFLVIGADTSNIMGRVVEARHALPKVVKEPDDLMLFFGSSMVDAGFSPRRFDKKLEQRGKQVKSFNFGFGGLNPFFQDYLSRRIKESFEQSDRKIKLTVIEFNPFQATQTRWNGANSIVDSFITMLASNDELIEIARNDPKRGALLFNIKYLRNDISAEMFTSYFGRALFPGTRPPRLEEPEELVKLRREAGEMLGKLFEKEYPDYTGEDWYYPWQGGGTIPEERSEETLEWFKKYYSTFQNPANKENARQRRIASADIEELNFEPLLIESFIRIVKNFQAVSDHVEVVILPRQTEVIHYSDEAKARLAKAIAEIEQTTGVIIRNQQELPQFTSDMYRDATHFTRYHGDLVYTDLVAEEFAHYFDQ</sequence>
<name>A0AA51RQV1_9GAMM</name>
<gene>
    <name evidence="2" type="ORF">Q9312_11615</name>
</gene>
<proteinExistence type="predicted"/>
<dbReference type="RefSeq" id="WP_309201018.1">
    <property type="nucleotide sequence ID" value="NZ_CP133548.1"/>
</dbReference>
<dbReference type="AlphaFoldDB" id="A0AA51RQV1"/>
<evidence type="ECO:0000313" key="3">
    <source>
        <dbReference type="Proteomes" id="UP001239782"/>
    </source>
</evidence>
<dbReference type="Proteomes" id="UP001239782">
    <property type="component" value="Chromosome"/>
</dbReference>
<keyword evidence="3" id="KW-1185">Reference proteome</keyword>
<keyword evidence="1" id="KW-0472">Membrane</keyword>
<feature type="transmembrane region" description="Helical" evidence="1">
    <location>
        <begin position="12"/>
        <end position="37"/>
    </location>
</feature>
<accession>A0AA51RQV1</accession>
<evidence type="ECO:0000313" key="2">
    <source>
        <dbReference type="EMBL" id="WMS85865.1"/>
    </source>
</evidence>
<dbReference type="EMBL" id="CP133548">
    <property type="protein sequence ID" value="WMS85865.1"/>
    <property type="molecule type" value="Genomic_DNA"/>
</dbReference>
<keyword evidence="1" id="KW-1133">Transmembrane helix</keyword>
<protein>
    <submittedName>
        <fullName evidence="2">Uncharacterized protein</fullName>
    </submittedName>
</protein>
<organism evidence="2 3">
    <name type="scientific">Pleionea litopenaei</name>
    <dbReference type="NCBI Taxonomy" id="3070815"/>
    <lineage>
        <taxon>Bacteria</taxon>
        <taxon>Pseudomonadati</taxon>
        <taxon>Pseudomonadota</taxon>
        <taxon>Gammaproteobacteria</taxon>
        <taxon>Oceanospirillales</taxon>
        <taxon>Pleioneaceae</taxon>
        <taxon>Pleionea</taxon>
    </lineage>
</organism>
<dbReference type="KEGG" id="plei:Q9312_11615"/>
<reference evidence="2 3" key="1">
    <citation type="submission" date="2023-08" db="EMBL/GenBank/DDBJ databases">
        <title>Pleionea litopenaei sp. nov., isolated from stomach of juvenile Litopenaeus vannamei.</title>
        <authorList>
            <person name="Rho A.M."/>
            <person name="Hwang C.Y."/>
        </authorList>
    </citation>
    <scope>NUCLEOTIDE SEQUENCE [LARGE SCALE GENOMIC DNA]</scope>
    <source>
        <strain evidence="2 3">HL-JVS1</strain>
    </source>
</reference>
<evidence type="ECO:0000256" key="1">
    <source>
        <dbReference type="SAM" id="Phobius"/>
    </source>
</evidence>